<dbReference type="EMBL" id="JAPFFF010000042">
    <property type="protein sequence ID" value="KAK8841142.1"/>
    <property type="molecule type" value="Genomic_DNA"/>
</dbReference>
<keyword evidence="1" id="KW-0472">Membrane</keyword>
<comment type="caution">
    <text evidence="3">The sequence shown here is derived from an EMBL/GenBank/DDBJ whole genome shotgun (WGS) entry which is preliminary data.</text>
</comment>
<gene>
    <name evidence="3" type="ORF">M9Y10_027342</name>
</gene>
<accession>A0ABR2H6E0</accession>
<keyword evidence="2" id="KW-0732">Signal</keyword>
<organism evidence="3 4">
    <name type="scientific">Tritrichomonas musculus</name>
    <dbReference type="NCBI Taxonomy" id="1915356"/>
    <lineage>
        <taxon>Eukaryota</taxon>
        <taxon>Metamonada</taxon>
        <taxon>Parabasalia</taxon>
        <taxon>Tritrichomonadida</taxon>
        <taxon>Tritrichomonadidae</taxon>
        <taxon>Tritrichomonas</taxon>
    </lineage>
</organism>
<keyword evidence="4" id="KW-1185">Reference proteome</keyword>
<keyword evidence="1" id="KW-0812">Transmembrane</keyword>
<evidence type="ECO:0000313" key="4">
    <source>
        <dbReference type="Proteomes" id="UP001470230"/>
    </source>
</evidence>
<dbReference type="Proteomes" id="UP001470230">
    <property type="component" value="Unassembled WGS sequence"/>
</dbReference>
<sequence>MLILQLLIFSFSSSCPEGTPYLYNEEFDVEIKKNQWYYFHTNIQIENHVPMLVIAVKSDKPVSLYSTNAFECPDGSDPPFLNVSSHSRFIRGNNYYHSSNGIISVGIKAIETAHVFIRLEGQSKLRSSKKYIIKLALTFLIMMSITVFLFVYVILPNEMKEKEKKENEKDLFKIDY</sequence>
<feature type="signal peptide" evidence="2">
    <location>
        <begin position="1"/>
        <end position="18"/>
    </location>
</feature>
<proteinExistence type="predicted"/>
<name>A0ABR2H6E0_9EUKA</name>
<protein>
    <submittedName>
        <fullName evidence="3">Uncharacterized protein</fullName>
    </submittedName>
</protein>
<feature type="transmembrane region" description="Helical" evidence="1">
    <location>
        <begin position="131"/>
        <end position="155"/>
    </location>
</feature>
<feature type="chain" id="PRO_5046341928" evidence="2">
    <location>
        <begin position="19"/>
        <end position="176"/>
    </location>
</feature>
<evidence type="ECO:0000256" key="2">
    <source>
        <dbReference type="SAM" id="SignalP"/>
    </source>
</evidence>
<reference evidence="3 4" key="1">
    <citation type="submission" date="2024-04" db="EMBL/GenBank/DDBJ databases">
        <title>Tritrichomonas musculus Genome.</title>
        <authorList>
            <person name="Alves-Ferreira E."/>
            <person name="Grigg M."/>
            <person name="Lorenzi H."/>
            <person name="Galac M."/>
        </authorList>
    </citation>
    <scope>NUCLEOTIDE SEQUENCE [LARGE SCALE GENOMIC DNA]</scope>
    <source>
        <strain evidence="3 4">EAF2021</strain>
    </source>
</reference>
<keyword evidence="1" id="KW-1133">Transmembrane helix</keyword>
<evidence type="ECO:0000313" key="3">
    <source>
        <dbReference type="EMBL" id="KAK8841142.1"/>
    </source>
</evidence>
<evidence type="ECO:0000256" key="1">
    <source>
        <dbReference type="SAM" id="Phobius"/>
    </source>
</evidence>